<keyword evidence="10 12" id="KW-0143">Chaperone</keyword>
<evidence type="ECO:0000313" key="15">
    <source>
        <dbReference type="Proteomes" id="UP000051672"/>
    </source>
</evidence>
<feature type="domain" description="Membrane insertase YidC/Oxa/ALB C-terminal" evidence="13">
    <location>
        <begin position="72"/>
        <end position="253"/>
    </location>
</feature>
<keyword evidence="6 12" id="KW-0653">Protein transport</keyword>
<evidence type="ECO:0000256" key="3">
    <source>
        <dbReference type="ARBA" id="ARBA00022475"/>
    </source>
</evidence>
<dbReference type="GO" id="GO:0051205">
    <property type="term" value="P:protein insertion into membrane"/>
    <property type="evidence" value="ECO:0007669"/>
    <property type="project" value="TreeGrafter"/>
</dbReference>
<keyword evidence="4 12" id="KW-0812">Transmembrane</keyword>
<keyword evidence="11 12" id="KW-0449">Lipoprotein</keyword>
<feature type="transmembrane region" description="Helical" evidence="12">
    <location>
        <begin position="236"/>
        <end position="252"/>
    </location>
</feature>
<evidence type="ECO:0000256" key="4">
    <source>
        <dbReference type="ARBA" id="ARBA00022692"/>
    </source>
</evidence>
<keyword evidence="3 12" id="KW-1003">Cell membrane</keyword>
<dbReference type="STRING" id="1423727.FC34_GL001326"/>
<name>A0A0R2AY06_9LACO</name>
<dbReference type="PATRIC" id="fig|1423727.3.peg.1346"/>
<keyword evidence="2 12" id="KW-0813">Transport</keyword>
<evidence type="ECO:0000256" key="1">
    <source>
        <dbReference type="ARBA" id="ARBA00004651"/>
    </source>
</evidence>
<keyword evidence="9" id="KW-0564">Palmitate</keyword>
<evidence type="ECO:0000256" key="7">
    <source>
        <dbReference type="ARBA" id="ARBA00022989"/>
    </source>
</evidence>
<dbReference type="GO" id="GO:0015031">
    <property type="term" value="P:protein transport"/>
    <property type="evidence" value="ECO:0007669"/>
    <property type="project" value="UniProtKB-KW"/>
</dbReference>
<dbReference type="HAMAP" id="MF_01811">
    <property type="entry name" value="YidC_type2"/>
    <property type="match status" value="1"/>
</dbReference>
<comment type="subcellular location">
    <subcellularLocation>
        <location evidence="1 12">Cell membrane</location>
        <topology evidence="1 12">Multi-pass membrane protein</topology>
    </subcellularLocation>
</comment>
<keyword evidence="15" id="KW-1185">Reference proteome</keyword>
<feature type="transmembrane region" description="Helical" evidence="12">
    <location>
        <begin position="59"/>
        <end position="86"/>
    </location>
</feature>
<comment type="caution">
    <text evidence="14">The sequence shown here is derived from an EMBL/GenBank/DDBJ whole genome shotgun (WGS) entry which is preliminary data.</text>
</comment>
<dbReference type="GO" id="GO:0032977">
    <property type="term" value="F:membrane insertase activity"/>
    <property type="evidence" value="ECO:0007669"/>
    <property type="project" value="InterPro"/>
</dbReference>
<dbReference type="AlphaFoldDB" id="A0A0R2AY06"/>
<evidence type="ECO:0000256" key="8">
    <source>
        <dbReference type="ARBA" id="ARBA00023136"/>
    </source>
</evidence>
<evidence type="ECO:0000256" key="9">
    <source>
        <dbReference type="ARBA" id="ARBA00023139"/>
    </source>
</evidence>
<evidence type="ECO:0000256" key="6">
    <source>
        <dbReference type="ARBA" id="ARBA00022927"/>
    </source>
</evidence>
<reference evidence="14 15" key="1">
    <citation type="journal article" date="2015" name="Genome Announc.">
        <title>Expanding the biotechnology potential of lactobacilli through comparative genomics of 213 strains and associated genera.</title>
        <authorList>
            <person name="Sun Z."/>
            <person name="Harris H.M."/>
            <person name="McCann A."/>
            <person name="Guo C."/>
            <person name="Argimon S."/>
            <person name="Zhang W."/>
            <person name="Yang X."/>
            <person name="Jeffery I.B."/>
            <person name="Cooney J.C."/>
            <person name="Kagawa T.F."/>
            <person name="Liu W."/>
            <person name="Song Y."/>
            <person name="Salvetti E."/>
            <person name="Wrobel A."/>
            <person name="Rasinkangas P."/>
            <person name="Parkhill J."/>
            <person name="Rea M.C."/>
            <person name="O'Sullivan O."/>
            <person name="Ritari J."/>
            <person name="Douillard F.P."/>
            <person name="Paul Ross R."/>
            <person name="Yang R."/>
            <person name="Briner A.E."/>
            <person name="Felis G.E."/>
            <person name="de Vos W.M."/>
            <person name="Barrangou R."/>
            <person name="Klaenhammer T.R."/>
            <person name="Caufield P.W."/>
            <person name="Cui Y."/>
            <person name="Zhang H."/>
            <person name="O'Toole P.W."/>
        </authorList>
    </citation>
    <scope>NUCLEOTIDE SEQUENCE [LARGE SCALE GENOMIC DNA]</scope>
    <source>
        <strain evidence="14 15">DSM 23927</strain>
    </source>
</reference>
<dbReference type="EMBL" id="AYZQ01000003">
    <property type="protein sequence ID" value="KRM71669.1"/>
    <property type="molecule type" value="Genomic_DNA"/>
</dbReference>
<keyword evidence="8 12" id="KW-0472">Membrane</keyword>
<gene>
    <name evidence="12" type="primary">yidC</name>
    <name evidence="14" type="ORF">FC34_GL001326</name>
</gene>
<evidence type="ECO:0000259" key="13">
    <source>
        <dbReference type="Pfam" id="PF02096"/>
    </source>
</evidence>
<feature type="transmembrane region" description="Helical" evidence="12">
    <location>
        <begin position="141"/>
        <end position="162"/>
    </location>
</feature>
<dbReference type="CDD" id="cd20070">
    <property type="entry name" value="5TM_YidC_Alb3"/>
    <property type="match status" value="1"/>
</dbReference>
<protein>
    <recommendedName>
        <fullName evidence="12">Membrane protein insertase YidC</fullName>
    </recommendedName>
    <alternativeName>
        <fullName evidence="12">Foldase YidC</fullName>
    </alternativeName>
    <alternativeName>
        <fullName evidence="12">Membrane integrase YidC</fullName>
    </alternativeName>
    <alternativeName>
        <fullName evidence="12">Membrane protein YidC</fullName>
    </alternativeName>
</protein>
<evidence type="ECO:0000256" key="10">
    <source>
        <dbReference type="ARBA" id="ARBA00023186"/>
    </source>
</evidence>
<dbReference type="InterPro" id="IPR023060">
    <property type="entry name" value="YidC/YidC1/YidC2_Firmicutes"/>
</dbReference>
<dbReference type="InterPro" id="IPR047196">
    <property type="entry name" value="YidC_ALB_C"/>
</dbReference>
<evidence type="ECO:0000256" key="2">
    <source>
        <dbReference type="ARBA" id="ARBA00022448"/>
    </source>
</evidence>
<dbReference type="InterPro" id="IPR001708">
    <property type="entry name" value="YidC/ALB3/OXA1/COX18"/>
</dbReference>
<sequence length="286" mass="32007">MLITYKWGKTMSKHQTKRLVVGLSLISLVVFLAACSNTPVTQSSSGFWDRYIIYNASQFILWLARIFGGNAGVGIIAFTLLVRILIFPLSYISTKSMGKQQAIAPQLKELQQKYSSKDTATQQKLREETQKLYAEAGVNPVMGCLPVVVQMPFMIALYQAIARTDALKSGTFLWMNLANADPYFVMPILAALFTAATSYVSMLAQPTRNASSWVMVAVSPLLILFMAFSFPSAISIYWVVTNAFSLGQTFLIQNPFKIRREREAAAQAERDRQKALAKARKRAYKR</sequence>
<keyword evidence="7 12" id="KW-1133">Transmembrane helix</keyword>
<dbReference type="PANTHER" id="PTHR12428:SF65">
    <property type="entry name" value="CYTOCHROME C OXIDASE ASSEMBLY PROTEIN COX18, MITOCHONDRIAL"/>
    <property type="match status" value="1"/>
</dbReference>
<dbReference type="PANTHER" id="PTHR12428">
    <property type="entry name" value="OXA1"/>
    <property type="match status" value="1"/>
</dbReference>
<comment type="function">
    <text evidence="12">Required for the insertion and/or proper folding and/or complex formation of integral membrane proteins into the membrane. Involved in integration of membrane proteins that insert both dependently and independently of the Sec translocase complex, as well as at least some lipoproteins.</text>
</comment>
<feature type="transmembrane region" description="Helical" evidence="12">
    <location>
        <begin position="182"/>
        <end position="200"/>
    </location>
</feature>
<evidence type="ECO:0000256" key="12">
    <source>
        <dbReference type="HAMAP-Rule" id="MF_01811"/>
    </source>
</evidence>
<accession>A0A0R2AY06</accession>
<dbReference type="Pfam" id="PF02096">
    <property type="entry name" value="60KD_IMP"/>
    <property type="match status" value="1"/>
</dbReference>
<evidence type="ECO:0000256" key="5">
    <source>
        <dbReference type="ARBA" id="ARBA00022729"/>
    </source>
</evidence>
<feature type="transmembrane region" description="Helical" evidence="12">
    <location>
        <begin position="212"/>
        <end position="230"/>
    </location>
</feature>
<comment type="similarity">
    <text evidence="12">Belongs to the OXA1/ALB3/YidC family. Type 2 subfamily.</text>
</comment>
<dbReference type="InterPro" id="IPR028055">
    <property type="entry name" value="YidC/Oxa/ALB_C"/>
</dbReference>
<dbReference type="NCBIfam" id="TIGR03592">
    <property type="entry name" value="yidC_oxa1_cterm"/>
    <property type="match status" value="1"/>
</dbReference>
<proteinExistence type="inferred from homology"/>
<evidence type="ECO:0000313" key="14">
    <source>
        <dbReference type="EMBL" id="KRM71669.1"/>
    </source>
</evidence>
<organism evidence="14 15">
    <name type="scientific">Lacticaseibacillus brantae DSM 23927</name>
    <dbReference type="NCBI Taxonomy" id="1423727"/>
    <lineage>
        <taxon>Bacteria</taxon>
        <taxon>Bacillati</taxon>
        <taxon>Bacillota</taxon>
        <taxon>Bacilli</taxon>
        <taxon>Lactobacillales</taxon>
        <taxon>Lactobacillaceae</taxon>
        <taxon>Lacticaseibacillus</taxon>
    </lineage>
</organism>
<dbReference type="PROSITE" id="PS51257">
    <property type="entry name" value="PROKAR_LIPOPROTEIN"/>
    <property type="match status" value="1"/>
</dbReference>
<keyword evidence="5 12" id="KW-0732">Signal</keyword>
<dbReference type="Proteomes" id="UP000051672">
    <property type="component" value="Unassembled WGS sequence"/>
</dbReference>
<dbReference type="GO" id="GO:0005886">
    <property type="term" value="C:plasma membrane"/>
    <property type="evidence" value="ECO:0007669"/>
    <property type="project" value="UniProtKB-SubCell"/>
</dbReference>
<evidence type="ECO:0000256" key="11">
    <source>
        <dbReference type="ARBA" id="ARBA00023288"/>
    </source>
</evidence>